<dbReference type="GO" id="GO:0042781">
    <property type="term" value="F:3'-tRNA processing endoribonuclease activity"/>
    <property type="evidence" value="ECO:0007669"/>
    <property type="project" value="TreeGrafter"/>
</dbReference>
<dbReference type="Proteomes" id="UP000187338">
    <property type="component" value="Unassembled WGS sequence"/>
</dbReference>
<proteinExistence type="predicted"/>
<dbReference type="RefSeq" id="WP_075866532.1">
    <property type="nucleotide sequence ID" value="NZ_BDJL01000141.1"/>
</dbReference>
<dbReference type="Gene3D" id="3.60.15.10">
    <property type="entry name" value="Ribonuclease Z/Hydroxyacylglutathione hydrolase-like"/>
    <property type="match status" value="1"/>
</dbReference>
<feature type="domain" description="Metallo-beta-lactamase" evidence="1">
    <location>
        <begin position="18"/>
        <end position="189"/>
    </location>
</feature>
<accession>A0A1L8D5C2</accession>
<dbReference type="CDD" id="cd07716">
    <property type="entry name" value="RNaseZ_short-form-like_MBL-fold"/>
    <property type="match status" value="1"/>
</dbReference>
<protein>
    <submittedName>
        <fullName evidence="2">MBL fold hydrolase</fullName>
    </submittedName>
</protein>
<dbReference type="PANTHER" id="PTHR46018:SF4">
    <property type="entry name" value="METALLO-HYDROLASE YHFI-RELATED"/>
    <property type="match status" value="1"/>
</dbReference>
<dbReference type="AlphaFoldDB" id="A0A1L8D5C2"/>
<dbReference type="STRING" id="661089.ciss_22950"/>
<dbReference type="SMART" id="SM00849">
    <property type="entry name" value="Lactamase_B"/>
    <property type="match status" value="1"/>
</dbReference>
<dbReference type="Pfam" id="PF12706">
    <property type="entry name" value="Lactamase_B_2"/>
    <property type="match status" value="1"/>
</dbReference>
<dbReference type="PANTHER" id="PTHR46018">
    <property type="entry name" value="ZINC PHOSPHODIESTERASE ELAC PROTEIN 1"/>
    <property type="match status" value="1"/>
</dbReference>
<organism evidence="2 3">
    <name type="scientific">Carboxydothermus islandicus</name>
    <dbReference type="NCBI Taxonomy" id="661089"/>
    <lineage>
        <taxon>Bacteria</taxon>
        <taxon>Bacillati</taxon>
        <taxon>Bacillota</taxon>
        <taxon>Clostridia</taxon>
        <taxon>Thermoanaerobacterales</taxon>
        <taxon>Thermoanaerobacteraceae</taxon>
        <taxon>Carboxydothermus</taxon>
    </lineage>
</organism>
<sequence length="242" mass="27309">MRLTVLGCWAPFPAPGGATSSYLLETEKAAILIDAGSGAVTNLLKWGQPEKLDAVVLSHWHEDHTADLPILRYLVRSLFFTGKRTEKVKLFYPESPEKPDMSKYQEFFELIPIKEGEFLQIKELQGWAVTNSHQTLSYGFKFTNGIKTFGYTGDTGYLPKHAEFFSGVDLLLAECTGFKKDRDYTQNNHLTTEDCALLAKNARVKNLAVTHFWPFYNVLMLLDEVRAIYPGAFAVREGMSIV</sequence>
<reference evidence="3" key="1">
    <citation type="submission" date="2016-12" db="EMBL/GenBank/DDBJ databases">
        <title>Draft Genome Sequences od Carboxydothermus pertinax and islandicus, Hydrogenogenic Carboxydotrophic Bacteria.</title>
        <authorList>
            <person name="Fukuyama Y."/>
            <person name="Ohmae K."/>
            <person name="Yoneda Y."/>
            <person name="Yoshida T."/>
            <person name="Sako Y."/>
        </authorList>
    </citation>
    <scope>NUCLEOTIDE SEQUENCE [LARGE SCALE GENOMIC DNA]</scope>
    <source>
        <strain evidence="3">SET</strain>
    </source>
</reference>
<evidence type="ECO:0000313" key="2">
    <source>
        <dbReference type="EMBL" id="GAV26362.1"/>
    </source>
</evidence>
<evidence type="ECO:0000259" key="1">
    <source>
        <dbReference type="SMART" id="SM00849"/>
    </source>
</evidence>
<dbReference type="InterPro" id="IPR001279">
    <property type="entry name" value="Metallo-B-lactamas"/>
</dbReference>
<keyword evidence="2" id="KW-0378">Hydrolase</keyword>
<comment type="caution">
    <text evidence="2">The sequence shown here is derived from an EMBL/GenBank/DDBJ whole genome shotgun (WGS) entry which is preliminary data.</text>
</comment>
<dbReference type="InterPro" id="IPR036866">
    <property type="entry name" value="RibonucZ/Hydroxyglut_hydro"/>
</dbReference>
<name>A0A1L8D5C2_9THEO</name>
<dbReference type="SUPFAM" id="SSF56281">
    <property type="entry name" value="Metallo-hydrolase/oxidoreductase"/>
    <property type="match status" value="1"/>
</dbReference>
<gene>
    <name evidence="2" type="ORF">ciss_22950</name>
</gene>
<keyword evidence="3" id="KW-1185">Reference proteome</keyword>
<dbReference type="OrthoDB" id="9800940at2"/>
<dbReference type="EMBL" id="BDJL01000141">
    <property type="protein sequence ID" value="GAV26362.1"/>
    <property type="molecule type" value="Genomic_DNA"/>
</dbReference>
<evidence type="ECO:0000313" key="3">
    <source>
        <dbReference type="Proteomes" id="UP000187338"/>
    </source>
</evidence>